<keyword evidence="4 7" id="KW-1133">Transmembrane helix</keyword>
<dbReference type="RefSeq" id="WP_073021707.1">
    <property type="nucleotide sequence ID" value="NZ_FQXU01000012.1"/>
</dbReference>
<evidence type="ECO:0000256" key="4">
    <source>
        <dbReference type="ARBA" id="ARBA00022989"/>
    </source>
</evidence>
<feature type="transmembrane region" description="Helical" evidence="7">
    <location>
        <begin position="21"/>
        <end position="42"/>
    </location>
</feature>
<dbReference type="InterPro" id="IPR025857">
    <property type="entry name" value="MacB_PCD"/>
</dbReference>
<feature type="transmembrane region" description="Helical" evidence="7">
    <location>
        <begin position="316"/>
        <end position="341"/>
    </location>
</feature>
<dbReference type="InterPro" id="IPR003838">
    <property type="entry name" value="ABC3_permease_C"/>
</dbReference>
<comment type="subcellular location">
    <subcellularLocation>
        <location evidence="1">Cell membrane</location>
        <topology evidence="1">Multi-pass membrane protein</topology>
    </subcellularLocation>
</comment>
<feature type="transmembrane region" description="Helical" evidence="7">
    <location>
        <begin position="272"/>
        <end position="296"/>
    </location>
</feature>
<dbReference type="EMBL" id="FQXU01000012">
    <property type="protein sequence ID" value="SHI30354.1"/>
    <property type="molecule type" value="Genomic_DNA"/>
</dbReference>
<keyword evidence="3 7" id="KW-0812">Transmembrane</keyword>
<evidence type="ECO:0000259" key="9">
    <source>
        <dbReference type="Pfam" id="PF12704"/>
    </source>
</evidence>
<organism evidence="10 11">
    <name type="scientific">Clostridium intestinale DSM 6191</name>
    <dbReference type="NCBI Taxonomy" id="1121320"/>
    <lineage>
        <taxon>Bacteria</taxon>
        <taxon>Bacillati</taxon>
        <taxon>Bacillota</taxon>
        <taxon>Clostridia</taxon>
        <taxon>Eubacteriales</taxon>
        <taxon>Clostridiaceae</taxon>
        <taxon>Clostridium</taxon>
    </lineage>
</organism>
<dbReference type="GO" id="GO:0005886">
    <property type="term" value="C:plasma membrane"/>
    <property type="evidence" value="ECO:0007669"/>
    <property type="project" value="UniProtKB-SubCell"/>
</dbReference>
<proteinExistence type="inferred from homology"/>
<accession>A0A1M6A1G3</accession>
<feature type="transmembrane region" description="Helical" evidence="7">
    <location>
        <begin position="361"/>
        <end position="381"/>
    </location>
</feature>
<evidence type="ECO:0000256" key="3">
    <source>
        <dbReference type="ARBA" id="ARBA00022692"/>
    </source>
</evidence>
<dbReference type="GO" id="GO:0022857">
    <property type="term" value="F:transmembrane transporter activity"/>
    <property type="evidence" value="ECO:0007669"/>
    <property type="project" value="TreeGrafter"/>
</dbReference>
<evidence type="ECO:0000259" key="8">
    <source>
        <dbReference type="Pfam" id="PF02687"/>
    </source>
</evidence>
<dbReference type="PANTHER" id="PTHR30572">
    <property type="entry name" value="MEMBRANE COMPONENT OF TRANSPORTER-RELATED"/>
    <property type="match status" value="1"/>
</dbReference>
<keyword evidence="5 7" id="KW-0472">Membrane</keyword>
<dbReference type="Proteomes" id="UP000184241">
    <property type="component" value="Unassembled WGS sequence"/>
</dbReference>
<evidence type="ECO:0000256" key="7">
    <source>
        <dbReference type="SAM" id="Phobius"/>
    </source>
</evidence>
<evidence type="ECO:0000313" key="11">
    <source>
        <dbReference type="Proteomes" id="UP000184241"/>
    </source>
</evidence>
<keyword evidence="2" id="KW-1003">Cell membrane</keyword>
<evidence type="ECO:0000256" key="6">
    <source>
        <dbReference type="ARBA" id="ARBA00038076"/>
    </source>
</evidence>
<reference evidence="10 11" key="1">
    <citation type="submission" date="2016-11" db="EMBL/GenBank/DDBJ databases">
        <authorList>
            <person name="Jaros S."/>
            <person name="Januszkiewicz K."/>
            <person name="Wedrychowicz H."/>
        </authorList>
    </citation>
    <scope>NUCLEOTIDE SEQUENCE [LARGE SCALE GENOMIC DNA]</scope>
    <source>
        <strain evidence="10 11">DSM 6191</strain>
    </source>
</reference>
<evidence type="ECO:0000313" key="10">
    <source>
        <dbReference type="EMBL" id="SHI30354.1"/>
    </source>
</evidence>
<protein>
    <submittedName>
        <fullName evidence="10">Putative ABC transport system permease protein</fullName>
    </submittedName>
</protein>
<comment type="similarity">
    <text evidence="6">Belongs to the ABC-4 integral membrane protein family.</text>
</comment>
<dbReference type="Pfam" id="PF02687">
    <property type="entry name" value="FtsX"/>
    <property type="match status" value="1"/>
</dbReference>
<dbReference type="PANTHER" id="PTHR30572:SF4">
    <property type="entry name" value="ABC TRANSPORTER PERMEASE YTRF"/>
    <property type="match status" value="1"/>
</dbReference>
<dbReference type="AlphaFoldDB" id="A0A1M6A1G3"/>
<evidence type="ECO:0000256" key="2">
    <source>
        <dbReference type="ARBA" id="ARBA00022475"/>
    </source>
</evidence>
<feature type="domain" description="MacB-like periplasmic core" evidence="9">
    <location>
        <begin position="22"/>
        <end position="237"/>
    </location>
</feature>
<evidence type="ECO:0000256" key="5">
    <source>
        <dbReference type="ARBA" id="ARBA00023136"/>
    </source>
</evidence>
<dbReference type="InterPro" id="IPR050250">
    <property type="entry name" value="Macrolide_Exporter_MacB"/>
</dbReference>
<gene>
    <name evidence="10" type="ORF">SAMN02745941_03578</name>
</gene>
<name>A0A1M6A1G3_9CLOT</name>
<feature type="domain" description="ABC3 transporter permease C-terminal" evidence="8">
    <location>
        <begin position="276"/>
        <end position="388"/>
    </location>
</feature>
<dbReference type="Pfam" id="PF12704">
    <property type="entry name" value="MacB_PCD"/>
    <property type="match status" value="1"/>
</dbReference>
<evidence type="ECO:0000256" key="1">
    <source>
        <dbReference type="ARBA" id="ARBA00004651"/>
    </source>
</evidence>
<sequence length="394" mass="42822">MSIISLIKTALYSLRSHKLRAFLTMIGIIIGISSVVTILSIGNGLKAEVLSSAEDTSANKVNMYFQAENIGADTSLIEPFNKDDIYNIQRIQGVQQVEAAQGILAGLNFITSEASYFDKRNFIMLNSYKDKKLNIEYGRNFRDGEEDKKLIVLDKNVTKELFGSPENALGKAITIGGYNYEVIGTLAEAGMLSLDGGSSYISEEAKKSMTSESAINAIDIYIKPNEDKDSVLEDIKKELKSSHPNIQGTYEVQDPQAITKAFEKIIDGLTTFIALVTGISLFVGGIGVMNIMYVSVTERKREIGIRRAIGAKPKSIMLQFLFEAIIVTGTGGLIGIGFGYIVSRIVGAFLPFTPVLTVSSFIGATLTSVIVGIIFGIIPAYNASKLDPIKAIYM</sequence>